<keyword evidence="10" id="KW-1185">Reference proteome</keyword>
<keyword evidence="2 6" id="KW-0812">Transmembrane</keyword>
<dbReference type="GO" id="GO:0007156">
    <property type="term" value="P:homophilic cell adhesion via plasma membrane adhesion molecules"/>
    <property type="evidence" value="ECO:0007669"/>
    <property type="project" value="InterPro"/>
</dbReference>
<evidence type="ECO:0000256" key="4">
    <source>
        <dbReference type="ARBA" id="ARBA00023180"/>
    </source>
</evidence>
<keyword evidence="6" id="KW-0472">Membrane</keyword>
<dbReference type="InterPro" id="IPR050174">
    <property type="entry name" value="Protocadherin/Cadherin-CA"/>
</dbReference>
<dbReference type="Gene3D" id="2.60.40.60">
    <property type="entry name" value="Cadherins"/>
    <property type="match status" value="4"/>
</dbReference>
<keyword evidence="5" id="KW-0106">Calcium</keyword>
<gene>
    <name evidence="9" type="ORF">GSLYS_00006704001</name>
</gene>
<proteinExistence type="predicted"/>
<comment type="caution">
    <text evidence="9">The sequence shown here is derived from an EMBL/GenBank/DDBJ whole genome shotgun (WGS) entry which is preliminary data.</text>
</comment>
<evidence type="ECO:0000256" key="2">
    <source>
        <dbReference type="ARBA" id="ARBA00022692"/>
    </source>
</evidence>
<dbReference type="EMBL" id="CAXITT010000122">
    <property type="protein sequence ID" value="CAL1532686.1"/>
    <property type="molecule type" value="Genomic_DNA"/>
</dbReference>
<feature type="signal peptide" evidence="7">
    <location>
        <begin position="1"/>
        <end position="23"/>
    </location>
</feature>
<feature type="transmembrane region" description="Helical" evidence="6">
    <location>
        <begin position="572"/>
        <end position="597"/>
    </location>
</feature>
<dbReference type="GO" id="GO:0005886">
    <property type="term" value="C:plasma membrane"/>
    <property type="evidence" value="ECO:0007669"/>
    <property type="project" value="TreeGrafter"/>
</dbReference>
<dbReference type="InterPro" id="IPR015919">
    <property type="entry name" value="Cadherin-like_sf"/>
</dbReference>
<keyword evidence="7" id="KW-0732">Signal</keyword>
<protein>
    <recommendedName>
        <fullName evidence="8">Cadherin domain-containing protein</fullName>
    </recommendedName>
</protein>
<feature type="domain" description="Cadherin" evidence="8">
    <location>
        <begin position="152"/>
        <end position="233"/>
    </location>
</feature>
<sequence length="668" mass="72640">MEIKGQFRLLIFGVCFLISPTTAAVTINEFTQPTYVAEDPTVLTKLVEITVSDSGGATVTDCDVVASSPNGPFSVSPYSTEFWVVYDATSNLDYSTTNFYELTLECAASSVKSNRVKLFVYVTPNSPPVITAYPTATATLDASTFDVSTAAVYQVTATDAEKDTLTYSLLSQQPSQALFSIDSATGKITANRDLRLLSTSSYILTVQVSDGKNVISDFHVVVNINKLNTAPVILNLPTSINIPEDAVSGTTLIALSVEDNTAYPGPVKPTCTTSPSSDGYKFTLNADNTITLSASNLLNYEVRKTYTITCRATDGYLSTDGNDVLTVNVENVNEPPVFNSNPYYCTIAEGAQRDHYCTLSLTITDPEGDPLSSLDFEPASSDFYFDKSTNRIYFSVAYDVDVVHTTDPVSLILKAVDSGGATATASVIITVTDDNDQTCAFDKSTIYQSIDQNTALGALGAFIVTDEDLTSPNKDTKVEIVSSSPSNSGSYITVTGAGELYYIGSVPAANSGSSYTMVVKCKDGGTPARSAFATVIVSYTYITTTTTTTTTAATTITTTTKAPEKTIWDYDWFIAVFSIFMILLAAAVIGLIAYIVYKCCCQTPQRPNYPPRRKVNPEYQYDDRRITRSSYYDDDDYLRTSRSDYNYNRSWQSHQAISPRQIPALEYR</sequence>
<dbReference type="SMART" id="SM00112">
    <property type="entry name" value="CA"/>
    <property type="match status" value="4"/>
</dbReference>
<organism evidence="9 10">
    <name type="scientific">Lymnaea stagnalis</name>
    <name type="common">Great pond snail</name>
    <name type="synonym">Helix stagnalis</name>
    <dbReference type="NCBI Taxonomy" id="6523"/>
    <lineage>
        <taxon>Eukaryota</taxon>
        <taxon>Metazoa</taxon>
        <taxon>Spiralia</taxon>
        <taxon>Lophotrochozoa</taxon>
        <taxon>Mollusca</taxon>
        <taxon>Gastropoda</taxon>
        <taxon>Heterobranchia</taxon>
        <taxon>Euthyneura</taxon>
        <taxon>Panpulmonata</taxon>
        <taxon>Hygrophila</taxon>
        <taxon>Lymnaeoidea</taxon>
        <taxon>Lymnaeidae</taxon>
        <taxon>Lymnaea</taxon>
    </lineage>
</organism>
<dbReference type="SUPFAM" id="SSF49313">
    <property type="entry name" value="Cadherin-like"/>
    <property type="match status" value="4"/>
</dbReference>
<evidence type="ECO:0000259" key="8">
    <source>
        <dbReference type="PROSITE" id="PS50268"/>
    </source>
</evidence>
<dbReference type="PANTHER" id="PTHR24028">
    <property type="entry name" value="CADHERIN-87A"/>
    <property type="match status" value="1"/>
</dbReference>
<evidence type="ECO:0000256" key="1">
    <source>
        <dbReference type="ARBA" id="ARBA00004167"/>
    </source>
</evidence>
<dbReference type="PANTHER" id="PTHR24028:SF123">
    <property type="entry name" value="CADHERIN-RELATED FAMILY MEMBER 4"/>
    <property type="match status" value="1"/>
</dbReference>
<keyword evidence="4" id="KW-0325">Glycoprotein</keyword>
<dbReference type="CDD" id="cd11304">
    <property type="entry name" value="Cadherin_repeat"/>
    <property type="match status" value="3"/>
</dbReference>
<comment type="subcellular location">
    <subcellularLocation>
        <location evidence="1">Membrane</location>
        <topology evidence="1">Single-pass membrane protein</topology>
    </subcellularLocation>
</comment>
<dbReference type="Proteomes" id="UP001497497">
    <property type="component" value="Unassembled WGS sequence"/>
</dbReference>
<evidence type="ECO:0000313" key="9">
    <source>
        <dbReference type="EMBL" id="CAL1532686.1"/>
    </source>
</evidence>
<evidence type="ECO:0000256" key="5">
    <source>
        <dbReference type="PROSITE-ProRule" id="PRU00043"/>
    </source>
</evidence>
<feature type="domain" description="Cadherin" evidence="8">
    <location>
        <begin position="234"/>
        <end position="338"/>
    </location>
</feature>
<accession>A0AAV2HFD3</accession>
<evidence type="ECO:0000256" key="6">
    <source>
        <dbReference type="SAM" id="Phobius"/>
    </source>
</evidence>
<feature type="domain" description="Cadherin" evidence="8">
    <location>
        <begin position="339"/>
        <end position="441"/>
    </location>
</feature>
<dbReference type="PRINTS" id="PR00205">
    <property type="entry name" value="CADHERIN"/>
</dbReference>
<reference evidence="9 10" key="1">
    <citation type="submission" date="2024-04" db="EMBL/GenBank/DDBJ databases">
        <authorList>
            <consortium name="Genoscope - CEA"/>
            <person name="William W."/>
        </authorList>
    </citation>
    <scope>NUCLEOTIDE SEQUENCE [LARGE SCALE GENOMIC DNA]</scope>
</reference>
<dbReference type="InterPro" id="IPR002126">
    <property type="entry name" value="Cadherin-like_dom"/>
</dbReference>
<keyword evidence="3 6" id="KW-1133">Transmembrane helix</keyword>
<dbReference type="Pfam" id="PF00028">
    <property type="entry name" value="Cadherin"/>
    <property type="match status" value="1"/>
</dbReference>
<evidence type="ECO:0000256" key="3">
    <source>
        <dbReference type="ARBA" id="ARBA00022989"/>
    </source>
</evidence>
<name>A0AAV2HFD3_LYMST</name>
<dbReference type="PROSITE" id="PS50268">
    <property type="entry name" value="CADHERIN_2"/>
    <property type="match status" value="3"/>
</dbReference>
<evidence type="ECO:0000256" key="7">
    <source>
        <dbReference type="SAM" id="SignalP"/>
    </source>
</evidence>
<dbReference type="GO" id="GO:0005509">
    <property type="term" value="F:calcium ion binding"/>
    <property type="evidence" value="ECO:0007669"/>
    <property type="project" value="UniProtKB-UniRule"/>
</dbReference>
<evidence type="ECO:0000313" key="10">
    <source>
        <dbReference type="Proteomes" id="UP001497497"/>
    </source>
</evidence>
<feature type="chain" id="PRO_5043987928" description="Cadherin domain-containing protein" evidence="7">
    <location>
        <begin position="24"/>
        <end position="668"/>
    </location>
</feature>
<dbReference type="AlphaFoldDB" id="A0AAV2HFD3"/>